<evidence type="ECO:0000256" key="3">
    <source>
        <dbReference type="ARBA" id="ARBA00022643"/>
    </source>
</evidence>
<dbReference type="GO" id="GO:0016831">
    <property type="term" value="F:carboxy-lyase activity"/>
    <property type="evidence" value="ECO:0007669"/>
    <property type="project" value="TreeGrafter"/>
</dbReference>
<dbReference type="InterPro" id="IPR003382">
    <property type="entry name" value="Flavoprotein"/>
</dbReference>
<keyword evidence="3 6" id="KW-0288">FMN</keyword>
<feature type="binding site" evidence="6">
    <location>
        <begin position="85"/>
        <end position="88"/>
    </location>
    <ligand>
        <name>FMN</name>
        <dbReference type="ChEBI" id="CHEBI:58210"/>
    </ligand>
</feature>
<evidence type="ECO:0000256" key="5">
    <source>
        <dbReference type="ARBA" id="ARBA00060793"/>
    </source>
</evidence>
<evidence type="ECO:0000313" key="8">
    <source>
        <dbReference type="EMBL" id="OUJ18665.1"/>
    </source>
</evidence>
<dbReference type="AlphaFoldDB" id="A0A1Y3GGU5"/>
<feature type="binding site" evidence="6">
    <location>
        <position position="34"/>
    </location>
    <ligand>
        <name>FMN</name>
        <dbReference type="ChEBI" id="CHEBI:58210"/>
    </ligand>
</feature>
<comment type="similarity">
    <text evidence="5 6">Belongs to the UbiX/PAD1 family.</text>
</comment>
<dbReference type="Pfam" id="PF02441">
    <property type="entry name" value="Flavoprotein"/>
    <property type="match status" value="1"/>
</dbReference>
<dbReference type="InterPro" id="IPR004507">
    <property type="entry name" value="UbiX-like"/>
</dbReference>
<evidence type="ECO:0000256" key="6">
    <source>
        <dbReference type="HAMAP-Rule" id="MF_01984"/>
    </source>
</evidence>
<dbReference type="InterPro" id="IPR036551">
    <property type="entry name" value="Flavin_trans-like"/>
</dbReference>
<keyword evidence="1 6" id="KW-0637">Prenyltransferase</keyword>
<comment type="function">
    <text evidence="6">Flavin prenyltransferase that catalyzes the synthesis of the prenylated FMN cofactor (prenyl-FMN) for 4-hydroxy-3-polyprenylbenzoic acid decarboxylase UbiD. The prenyltransferase is metal-independent and links a dimethylallyl moiety from dimethylallyl monophosphate (DMAP) to the flavin N5 and C6 atoms of FMN.</text>
</comment>
<dbReference type="GO" id="GO:0106141">
    <property type="term" value="F:flavin prenyltransferase activity"/>
    <property type="evidence" value="ECO:0007669"/>
    <property type="project" value="UniProtKB-EC"/>
</dbReference>
<dbReference type="HAMAP" id="MF_01984">
    <property type="entry name" value="ubiX_pad"/>
    <property type="match status" value="1"/>
</dbReference>
<gene>
    <name evidence="6" type="primary">ubiX</name>
    <name evidence="8" type="ORF">AMET1_0312</name>
</gene>
<organism evidence="8 9">
    <name type="scientific">Methanonatronarchaeum thermophilum</name>
    <dbReference type="NCBI Taxonomy" id="1927129"/>
    <lineage>
        <taxon>Archaea</taxon>
        <taxon>Methanobacteriati</taxon>
        <taxon>Methanobacteriota</taxon>
        <taxon>Methanonatronarchaeia</taxon>
        <taxon>Methanonatronarchaeales</taxon>
        <taxon>Methanonatronarchaeaceae</taxon>
        <taxon>Methanonatronarchaeum</taxon>
    </lineage>
</organism>
<sequence length="183" mass="19936">MILALTGASGIRYGTRLLEVLSEFRDVEIHLVVSDAGRKLIEIESGYSFESVVDMADFSYGSGEMEAPIASGSFRTDGMCVVPSSTKTLSSIACGVTDNLVTRAADVCLKEGRELVLVTRETPLNLIHLENMVKVSKAGATVLPASPGFYSNPETVDDMVDFVVGRTLDQLDVEHNLYRRWRG</sequence>
<keyword evidence="9" id="KW-1185">Reference proteome</keyword>
<dbReference type="SUPFAM" id="SSF52507">
    <property type="entry name" value="Homo-oligomeric flavin-containing Cys decarboxylases, HFCD"/>
    <property type="match status" value="1"/>
</dbReference>
<dbReference type="NCBIfam" id="NF004685">
    <property type="entry name" value="PRK06029.1"/>
    <property type="match status" value="1"/>
</dbReference>
<keyword evidence="2 6" id="KW-0285">Flavoprotein</keyword>
<evidence type="ECO:0000256" key="4">
    <source>
        <dbReference type="ARBA" id="ARBA00022679"/>
    </source>
</evidence>
<dbReference type="FunFam" id="3.40.50.1950:FF:000001">
    <property type="entry name" value="Flavin prenyltransferase UbiX"/>
    <property type="match status" value="1"/>
</dbReference>
<dbReference type="NCBIfam" id="TIGR00421">
    <property type="entry name" value="ubiX_pad"/>
    <property type="match status" value="1"/>
</dbReference>
<comment type="caution">
    <text evidence="6">Lacks conserved residue(s) required for the propagation of feature annotation.</text>
</comment>
<evidence type="ECO:0000313" key="9">
    <source>
        <dbReference type="Proteomes" id="UP000195137"/>
    </source>
</evidence>
<dbReference type="EMBL" id="MRZU01000003">
    <property type="protein sequence ID" value="OUJ18665.1"/>
    <property type="molecule type" value="Genomic_DNA"/>
</dbReference>
<feature type="domain" description="Flavoprotein" evidence="7">
    <location>
        <begin position="2"/>
        <end position="171"/>
    </location>
</feature>
<comment type="caution">
    <text evidence="8">The sequence shown here is derived from an EMBL/GenBank/DDBJ whole genome shotgun (WGS) entry which is preliminary data.</text>
</comment>
<dbReference type="PANTHER" id="PTHR43374">
    <property type="entry name" value="FLAVIN PRENYLTRANSFERASE"/>
    <property type="match status" value="1"/>
</dbReference>
<comment type="catalytic activity">
    <reaction evidence="6">
        <text>dimethylallyl phosphate + FMNH2 = prenylated FMNH2 + phosphate</text>
        <dbReference type="Rhea" id="RHEA:37743"/>
        <dbReference type="ChEBI" id="CHEBI:43474"/>
        <dbReference type="ChEBI" id="CHEBI:57618"/>
        <dbReference type="ChEBI" id="CHEBI:87467"/>
        <dbReference type="ChEBI" id="CHEBI:88052"/>
        <dbReference type="EC" id="2.5.1.129"/>
    </reaction>
</comment>
<keyword evidence="4 6" id="KW-0808">Transferase</keyword>
<evidence type="ECO:0000256" key="1">
    <source>
        <dbReference type="ARBA" id="ARBA00022602"/>
    </source>
</evidence>
<dbReference type="PANTHER" id="PTHR43374:SF1">
    <property type="entry name" value="FLAVIN PRENYLTRANSFERASE PAD1, MITOCHONDRIAL"/>
    <property type="match status" value="1"/>
</dbReference>
<dbReference type="EC" id="2.5.1.129" evidence="6"/>
<feature type="binding site" evidence="6">
    <location>
        <position position="166"/>
    </location>
    <ligand>
        <name>dimethylallyl phosphate</name>
        <dbReference type="ChEBI" id="CHEBI:88052"/>
    </ligand>
</feature>
<evidence type="ECO:0000259" key="7">
    <source>
        <dbReference type="Pfam" id="PF02441"/>
    </source>
</evidence>
<feature type="binding site" evidence="6">
    <location>
        <begin position="7"/>
        <end position="9"/>
    </location>
    <ligand>
        <name>FMN</name>
        <dbReference type="ChEBI" id="CHEBI:58210"/>
    </ligand>
</feature>
<feature type="binding site" evidence="6">
    <location>
        <position position="120"/>
    </location>
    <ligand>
        <name>FMN</name>
        <dbReference type="ChEBI" id="CHEBI:58210"/>
    </ligand>
</feature>
<feature type="binding site" evidence="6">
    <location>
        <position position="150"/>
    </location>
    <ligand>
        <name>dimethylallyl phosphate</name>
        <dbReference type="ChEBI" id="CHEBI:88052"/>
    </ligand>
</feature>
<name>A0A1Y3GGU5_9EURY</name>
<dbReference type="Proteomes" id="UP000195137">
    <property type="component" value="Unassembled WGS sequence"/>
</dbReference>
<proteinExistence type="inferred from homology"/>
<evidence type="ECO:0000256" key="2">
    <source>
        <dbReference type="ARBA" id="ARBA00022630"/>
    </source>
</evidence>
<accession>A0A1Y3GGU5</accession>
<dbReference type="Gene3D" id="3.40.50.1950">
    <property type="entry name" value="Flavin prenyltransferase-like"/>
    <property type="match status" value="1"/>
</dbReference>
<protein>
    <recommendedName>
        <fullName evidence="6">Flavin prenyltransferase UbiX</fullName>
        <ecNumber evidence="6">2.5.1.129</ecNumber>
    </recommendedName>
</protein>
<reference evidence="8 9" key="1">
    <citation type="submission" date="2016-12" db="EMBL/GenBank/DDBJ databases">
        <title>Discovery of methanogenic haloarchaea.</title>
        <authorList>
            <person name="Sorokin D.Y."/>
            <person name="Makarova K.S."/>
            <person name="Abbas B."/>
            <person name="Ferrer M."/>
            <person name="Golyshin P.N."/>
        </authorList>
    </citation>
    <scope>NUCLEOTIDE SEQUENCE [LARGE SCALE GENOMIC DNA]</scope>
    <source>
        <strain evidence="8">AMET1</strain>
    </source>
</reference>